<dbReference type="Pfam" id="PF13976">
    <property type="entry name" value="gag_pre-integrs"/>
    <property type="match status" value="1"/>
</dbReference>
<comment type="caution">
    <text evidence="6">The sequence shown here is derived from an EMBL/GenBank/DDBJ whole genome shotgun (WGS) entry which is preliminary data.</text>
</comment>
<organism evidence="6">
    <name type="scientific">Tanacetum cinerariifolium</name>
    <name type="common">Dalmatian daisy</name>
    <name type="synonym">Chrysanthemum cinerariifolium</name>
    <dbReference type="NCBI Taxonomy" id="118510"/>
    <lineage>
        <taxon>Eukaryota</taxon>
        <taxon>Viridiplantae</taxon>
        <taxon>Streptophyta</taxon>
        <taxon>Embryophyta</taxon>
        <taxon>Tracheophyta</taxon>
        <taxon>Spermatophyta</taxon>
        <taxon>Magnoliopsida</taxon>
        <taxon>eudicotyledons</taxon>
        <taxon>Gunneridae</taxon>
        <taxon>Pentapetalae</taxon>
        <taxon>asterids</taxon>
        <taxon>campanulids</taxon>
        <taxon>Asterales</taxon>
        <taxon>Asteraceae</taxon>
        <taxon>Asteroideae</taxon>
        <taxon>Anthemideae</taxon>
        <taxon>Anthemidinae</taxon>
        <taxon>Tanacetum</taxon>
    </lineage>
</organism>
<reference evidence="6" key="1">
    <citation type="journal article" date="2019" name="Sci. Rep.">
        <title>Draft genome of Tanacetum cinerariifolium, the natural source of mosquito coil.</title>
        <authorList>
            <person name="Yamashiro T."/>
            <person name="Shiraishi A."/>
            <person name="Satake H."/>
            <person name="Nakayama K."/>
        </authorList>
    </citation>
    <scope>NUCLEOTIDE SEQUENCE</scope>
</reference>
<dbReference type="InterPro" id="IPR025724">
    <property type="entry name" value="GAG-pre-integrase_dom"/>
</dbReference>
<evidence type="ECO:0000256" key="3">
    <source>
        <dbReference type="SAM" id="Coils"/>
    </source>
</evidence>
<gene>
    <name evidence="6" type="ORF">Tci_013459</name>
</gene>
<proteinExistence type="predicted"/>
<keyword evidence="3" id="KW-0175">Coiled coil</keyword>
<evidence type="ECO:0000259" key="4">
    <source>
        <dbReference type="Pfam" id="PF07727"/>
    </source>
</evidence>
<dbReference type="GO" id="GO:0016787">
    <property type="term" value="F:hydrolase activity"/>
    <property type="evidence" value="ECO:0007669"/>
    <property type="project" value="UniProtKB-KW"/>
</dbReference>
<accession>A0A6L2JWK5</accession>
<feature type="domain" description="GAG-pre-integrase" evidence="5">
    <location>
        <begin position="504"/>
        <end position="559"/>
    </location>
</feature>
<dbReference type="InterPro" id="IPR036397">
    <property type="entry name" value="RNaseH_sf"/>
</dbReference>
<dbReference type="Gene3D" id="4.10.60.10">
    <property type="entry name" value="Zinc finger, CCHC-type"/>
    <property type="match status" value="1"/>
</dbReference>
<name>A0A6L2JWK5_TANCI</name>
<dbReference type="InterPro" id="IPR013103">
    <property type="entry name" value="RVT_2"/>
</dbReference>
<sequence length="985" mass="112413">MTTLAEYIIVAGAENRPSMLEKSMYDSWASRIRLFTKGKKHGRMMLDSIDNGTLVYPTVEENRQTRPKKYSKLTEAQQLQDEYDVQATNIILHDLSPDVYELFLNALPPEWSKFVTDVKLAKSLYTIDYDQLYVYLSQHERHAQEQGEDPIECINKVMAFLSVVASRRNYTASQPRVVKCYNYQGEGHMARQCTQPKRPRNAAWFKEKLMLVEAQEADEITEVQTICNQMEAVVDQCSVDKNDFEIQIKQLRIDNDQLLNQIMSQEIVHIVVNYVDVLDESSPSVDECNKCLVLEIELFKKKDFIEKDVYDKLVKSYSTLENHCISLELATQLNQEIFQKDNSRANQNGPKFNQLFKINELKAQSQDKNTVIRKLKDMIKSLSGKDCVEKVKKDIDEIETINIELEHTLKNELRKLKGKNVVDTTVSTPIAITIAPGMFKLDIELISHRLKTNRDAHEDYLNKTIENTDTIHGLVEHARIQNPSKPLLDSACRLSKLFCSIWTSNAPSASKTKSWLWHQRLSHLNFDYITSLAKQGLVRGLPKLKYPKDHLCSPCALGKRNKHSHKLKAEDSIQEKLYLLHIDLCGPMRIQSINGRKYILVIVDDYSRFTWVKFLRSKDEVLEFVIKLLKMIQVRLNATVQILSYPTFMSLVLFAIPLMTVKTLMIIETIHVDFDELITMASEQFSSGPRPKLMTPGTISSGLMQNIPSSTSVDLEVPTVIALEPFVSAITPSLTKIDQDAPSPSTSQTTQEIRSSVIPLDVKEADHDIEVAYMDNNSSFDILIPKPSLKESPSQEKDIDFEESFAPVSRFEAIRIFIAFSAHMNMVVYQMDVKTAFLNDILREEVYVSQPDGFVDPENPNHVYKLKKALYGLKQASRACPRVIFLNHSKYDLESLKKYGMETCEPTNTPMNADHAGCQDTRKSTFGSMQLLGDRLKDSILQAGNPIKEIILNLNLPDHRLILTDSKIHIKIVMEVAGSSRLKDS</sequence>
<feature type="coiled-coil region" evidence="3">
    <location>
        <begin position="241"/>
        <end position="268"/>
    </location>
</feature>
<dbReference type="GO" id="GO:0003676">
    <property type="term" value="F:nucleic acid binding"/>
    <property type="evidence" value="ECO:0007669"/>
    <property type="project" value="InterPro"/>
</dbReference>
<keyword evidence="1" id="KW-0479">Metal-binding</keyword>
<dbReference type="SUPFAM" id="SSF53098">
    <property type="entry name" value="Ribonuclease H-like"/>
    <property type="match status" value="1"/>
</dbReference>
<feature type="coiled-coil region" evidence="3">
    <location>
        <begin position="358"/>
        <end position="408"/>
    </location>
</feature>
<keyword evidence="2" id="KW-0378">Hydrolase</keyword>
<dbReference type="PANTHER" id="PTHR42648">
    <property type="entry name" value="TRANSPOSASE, PUTATIVE-RELATED"/>
    <property type="match status" value="1"/>
</dbReference>
<dbReference type="GO" id="GO:0046872">
    <property type="term" value="F:metal ion binding"/>
    <property type="evidence" value="ECO:0007669"/>
    <property type="project" value="UniProtKB-KW"/>
</dbReference>
<dbReference type="Pfam" id="PF07727">
    <property type="entry name" value="RVT_2"/>
    <property type="match status" value="1"/>
</dbReference>
<evidence type="ECO:0000256" key="1">
    <source>
        <dbReference type="ARBA" id="ARBA00022723"/>
    </source>
</evidence>
<evidence type="ECO:0000313" key="6">
    <source>
        <dbReference type="EMBL" id="GEU41481.1"/>
    </source>
</evidence>
<protein>
    <submittedName>
        <fullName evidence="6">Copia protein</fullName>
    </submittedName>
</protein>
<dbReference type="EMBL" id="BKCJ010001443">
    <property type="protein sequence ID" value="GEU41481.1"/>
    <property type="molecule type" value="Genomic_DNA"/>
</dbReference>
<evidence type="ECO:0000259" key="5">
    <source>
        <dbReference type="Pfam" id="PF13976"/>
    </source>
</evidence>
<dbReference type="InterPro" id="IPR039537">
    <property type="entry name" value="Retrotran_Ty1/copia-like"/>
</dbReference>
<dbReference type="AlphaFoldDB" id="A0A6L2JWK5"/>
<dbReference type="PANTHER" id="PTHR42648:SF18">
    <property type="entry name" value="RETROTRANSPOSON, UNCLASSIFIED-LIKE PROTEIN"/>
    <property type="match status" value="1"/>
</dbReference>
<evidence type="ECO:0000256" key="2">
    <source>
        <dbReference type="ARBA" id="ARBA00022801"/>
    </source>
</evidence>
<dbReference type="Gene3D" id="3.30.420.10">
    <property type="entry name" value="Ribonuclease H-like superfamily/Ribonuclease H"/>
    <property type="match status" value="1"/>
</dbReference>
<dbReference type="InterPro" id="IPR012337">
    <property type="entry name" value="RNaseH-like_sf"/>
</dbReference>
<feature type="domain" description="Reverse transcriptase Ty1/copia-type" evidence="4">
    <location>
        <begin position="794"/>
        <end position="884"/>
    </location>
</feature>